<evidence type="ECO:0000313" key="2">
    <source>
        <dbReference type="EMBL" id="OXL45211.1"/>
    </source>
</evidence>
<sequence>MKKVIFGTALASMALLSACSSDNELANVETTANNAIGFHVVGNKAETRATPITSTNLNKTDFKVYAFTKDGKAFMGTSDTELAWNGINIKYKDGKWDYATASDLRYWPEATTLLDFYAVNPGTFEEGSYSEGMDGNYSWQMTPSSQKIYYSATDEYGHTSIYDKTKNIDVMYGIANDQKYTAENGGKVTFQFKHILSQVVFKAKTALENMEVNIKEIKIHNIKYAGNFTLPATSTESGTWTLNPILPGTDGKRHNAFTVVTGKDITVNSTVTDISSETPMLNTPQKLTAWDVKTPKTKEQADAADPTESYLEITCKIKQADVYVFGSESKYDTLYVPFGPTWEQGKRYTYTLIFGGGYNDQGLPILQPINFDAEVGAWEDAPGSNIDL</sequence>
<dbReference type="InterPro" id="IPR025049">
    <property type="entry name" value="Mfa-like_1"/>
</dbReference>
<name>A0AA91YYA1_9BACT</name>
<dbReference type="EMBL" id="NMPZ01000001">
    <property type="protein sequence ID" value="OXL45211.1"/>
    <property type="molecule type" value="Genomic_DNA"/>
</dbReference>
<dbReference type="PROSITE" id="PS51257">
    <property type="entry name" value="PROKAR_LIPOPROTEIN"/>
    <property type="match status" value="1"/>
</dbReference>
<keyword evidence="1" id="KW-0732">Signal</keyword>
<gene>
    <name evidence="2" type="ORF">CFT61_00140</name>
</gene>
<dbReference type="RefSeq" id="WP_089542483.1">
    <property type="nucleotide sequence ID" value="NZ_NMPZ01000001.1"/>
</dbReference>
<dbReference type="InterPro" id="IPR042278">
    <property type="entry name" value="Mfa-like_1_N"/>
</dbReference>
<dbReference type="AlphaFoldDB" id="A0AA91YYA1"/>
<feature type="signal peptide" evidence="1">
    <location>
        <begin position="1"/>
        <end position="26"/>
    </location>
</feature>
<evidence type="ECO:0000313" key="3">
    <source>
        <dbReference type="Proteomes" id="UP000215155"/>
    </source>
</evidence>
<protein>
    <recommendedName>
        <fullName evidence="4">Fimbrillin family protein</fullName>
    </recommendedName>
</protein>
<dbReference type="Gene3D" id="2.60.40.2620">
    <property type="entry name" value="Fimbrillin-like"/>
    <property type="match status" value="1"/>
</dbReference>
<proteinExistence type="predicted"/>
<evidence type="ECO:0000256" key="1">
    <source>
        <dbReference type="SAM" id="SignalP"/>
    </source>
</evidence>
<dbReference type="CDD" id="cd13120">
    <property type="entry name" value="BF2867_like_N"/>
    <property type="match status" value="1"/>
</dbReference>
<reference evidence="2 3" key="1">
    <citation type="submission" date="2017-07" db="EMBL/GenBank/DDBJ databases">
        <title>Draft genome sequence of Prevotella copri isolated from the gut of healthy adult Indian.</title>
        <authorList>
            <person name="Das B."/>
            <person name="Bag S."/>
            <person name="Ghosh T.S."/>
        </authorList>
    </citation>
    <scope>NUCLEOTIDE SEQUENCE [LARGE SCALE GENOMIC DNA]</scope>
    <source>
        <strain evidence="2 3">Indica</strain>
    </source>
</reference>
<organism evidence="2 3">
    <name type="scientific">Segatella copri</name>
    <dbReference type="NCBI Taxonomy" id="165179"/>
    <lineage>
        <taxon>Bacteria</taxon>
        <taxon>Pseudomonadati</taxon>
        <taxon>Bacteroidota</taxon>
        <taxon>Bacteroidia</taxon>
        <taxon>Bacteroidales</taxon>
        <taxon>Prevotellaceae</taxon>
        <taxon>Segatella</taxon>
    </lineage>
</organism>
<feature type="chain" id="PRO_5041669295" description="Fimbrillin family protein" evidence="1">
    <location>
        <begin position="27"/>
        <end position="388"/>
    </location>
</feature>
<accession>A0AA91YYA1</accession>
<dbReference type="Pfam" id="PF13149">
    <property type="entry name" value="Mfa_like_1"/>
    <property type="match status" value="1"/>
</dbReference>
<comment type="caution">
    <text evidence="2">The sequence shown here is derived from an EMBL/GenBank/DDBJ whole genome shotgun (WGS) entry which is preliminary data.</text>
</comment>
<dbReference type="Proteomes" id="UP000215155">
    <property type="component" value="Unassembled WGS sequence"/>
</dbReference>
<evidence type="ECO:0008006" key="4">
    <source>
        <dbReference type="Google" id="ProtNLM"/>
    </source>
</evidence>